<proteinExistence type="predicted"/>
<dbReference type="Pfam" id="PF12014">
    <property type="entry name" value="Cyclin_D1_bind"/>
    <property type="match status" value="1"/>
</dbReference>
<evidence type="ECO:0000313" key="1">
    <source>
        <dbReference type="EMBL" id="OBZ69294.1"/>
    </source>
</evidence>
<dbReference type="STRING" id="5627.A0A1C7M2I4"/>
<protein>
    <submittedName>
        <fullName evidence="1">Uncharacterized protein</fullName>
    </submittedName>
</protein>
<comment type="caution">
    <text evidence="1">The sequence shown here is derived from an EMBL/GenBank/DDBJ whole genome shotgun (WGS) entry which is preliminary data.</text>
</comment>
<dbReference type="OMA" id="FRILWVE"/>
<dbReference type="Proteomes" id="UP000092993">
    <property type="component" value="Unassembled WGS sequence"/>
</dbReference>
<evidence type="ECO:0000313" key="2">
    <source>
        <dbReference type="Proteomes" id="UP000092993"/>
    </source>
</evidence>
<sequence>MSETTQRIFLHSRQGQFSLPDFPGADTDAWLDKHRSFPRLPITPQNRIDQSERLPQTSRLRSPVVFTVPTDHVKPIAISVYCQSGCLRRRRPFLGFENHVPFHPRYYPLRSTVRLGIEPRAEQWSPESLVGLWLGSHGPHGTECLYVEWDEIQSTLRGWKITGDENVPRGALSWDVSTARLYQVSSTQSDLFARSFGTSPIARLYEGTGTVSARGFMPHQQNHLSLVMGVDEPDVFRILWVEVEEVSMYIRYKGEIAAGR</sequence>
<dbReference type="OrthoDB" id="2797880at2759"/>
<name>A0A1C7M2I4_GRIFR</name>
<keyword evidence="2" id="KW-1185">Reference proteome</keyword>
<accession>A0A1C7M2I4</accession>
<dbReference type="AlphaFoldDB" id="A0A1C7M2I4"/>
<gene>
    <name evidence="1" type="ORF">A0H81_10921</name>
</gene>
<dbReference type="EMBL" id="LUGG01000018">
    <property type="protein sequence ID" value="OBZ69294.1"/>
    <property type="molecule type" value="Genomic_DNA"/>
</dbReference>
<reference evidence="1 2" key="1">
    <citation type="submission" date="2016-03" db="EMBL/GenBank/DDBJ databases">
        <title>Whole genome sequencing of Grifola frondosa 9006-11.</title>
        <authorList>
            <person name="Min B."/>
            <person name="Park H."/>
            <person name="Kim J.-G."/>
            <person name="Cho H."/>
            <person name="Oh Y.-L."/>
            <person name="Kong W.-S."/>
            <person name="Choi I.-G."/>
        </authorList>
    </citation>
    <scope>NUCLEOTIDE SEQUENCE [LARGE SCALE GENOMIC DNA]</scope>
    <source>
        <strain evidence="1 2">9006-11</strain>
    </source>
</reference>
<organism evidence="1 2">
    <name type="scientific">Grifola frondosa</name>
    <name type="common">Maitake</name>
    <name type="synonym">Polyporus frondosus</name>
    <dbReference type="NCBI Taxonomy" id="5627"/>
    <lineage>
        <taxon>Eukaryota</taxon>
        <taxon>Fungi</taxon>
        <taxon>Dikarya</taxon>
        <taxon>Basidiomycota</taxon>
        <taxon>Agaricomycotina</taxon>
        <taxon>Agaricomycetes</taxon>
        <taxon>Polyporales</taxon>
        <taxon>Grifolaceae</taxon>
        <taxon>Grifola</taxon>
    </lineage>
</organism>